<evidence type="ECO:0000256" key="6">
    <source>
        <dbReference type="ARBA" id="ARBA00022670"/>
    </source>
</evidence>
<evidence type="ECO:0000256" key="1">
    <source>
        <dbReference type="ARBA" id="ARBA00004236"/>
    </source>
</evidence>
<dbReference type="InterPro" id="IPR023346">
    <property type="entry name" value="Lysozyme-like_dom_sf"/>
</dbReference>
<keyword evidence="8" id="KW-0808">Transferase</keyword>
<dbReference type="InterPro" id="IPR001264">
    <property type="entry name" value="Glyco_trans_51"/>
</dbReference>
<evidence type="ECO:0000256" key="11">
    <source>
        <dbReference type="ARBA" id="ARBA00022984"/>
    </source>
</evidence>
<comment type="similarity">
    <text evidence="2">In the C-terminal section; belongs to the transpeptidase family.</text>
</comment>
<evidence type="ECO:0000313" key="20">
    <source>
        <dbReference type="EMBL" id="PJE62696.1"/>
    </source>
</evidence>
<dbReference type="CDD" id="cd00146">
    <property type="entry name" value="PKD"/>
    <property type="match status" value="1"/>
</dbReference>
<dbReference type="Proteomes" id="UP000229554">
    <property type="component" value="Unassembled WGS sequence"/>
</dbReference>
<dbReference type="GO" id="GO:0008658">
    <property type="term" value="F:penicillin binding"/>
    <property type="evidence" value="ECO:0007669"/>
    <property type="project" value="InterPro"/>
</dbReference>
<gene>
    <name evidence="20" type="ORF">COU88_03580</name>
</gene>
<dbReference type="InterPro" id="IPR001460">
    <property type="entry name" value="PCN-bd_Tpept"/>
</dbReference>
<keyword evidence="5" id="KW-0121">Carboxypeptidase</keyword>
<dbReference type="GO" id="GO:0008955">
    <property type="term" value="F:peptidoglycan glycosyltransferase activity"/>
    <property type="evidence" value="ECO:0007669"/>
    <property type="project" value="UniProtKB-EC"/>
</dbReference>
<evidence type="ECO:0000259" key="19">
    <source>
        <dbReference type="Pfam" id="PF00912"/>
    </source>
</evidence>
<dbReference type="PANTHER" id="PTHR32282">
    <property type="entry name" value="BINDING PROTEIN TRANSPEPTIDASE, PUTATIVE-RELATED"/>
    <property type="match status" value="1"/>
</dbReference>
<feature type="transmembrane region" description="Helical" evidence="17">
    <location>
        <begin position="21"/>
        <end position="42"/>
    </location>
</feature>
<dbReference type="InterPro" id="IPR012338">
    <property type="entry name" value="Beta-lactam/transpept-like"/>
</dbReference>
<evidence type="ECO:0000256" key="12">
    <source>
        <dbReference type="ARBA" id="ARBA00023136"/>
    </source>
</evidence>
<evidence type="ECO:0000259" key="18">
    <source>
        <dbReference type="Pfam" id="PF00905"/>
    </source>
</evidence>
<dbReference type="Gene3D" id="1.10.3810.10">
    <property type="entry name" value="Biosynthetic peptidoglycan transglycosylase-like"/>
    <property type="match status" value="1"/>
</dbReference>
<dbReference type="SUPFAM" id="SSF56601">
    <property type="entry name" value="beta-lactamase/transpeptidase-like"/>
    <property type="match status" value="1"/>
</dbReference>
<dbReference type="AlphaFoldDB" id="A0A2M8KS10"/>
<organism evidence="20 21">
    <name type="scientific">Candidatus Roizmanbacteria bacterium CG10_big_fil_rev_8_21_14_0_10_39_6</name>
    <dbReference type="NCBI Taxonomy" id="1974853"/>
    <lineage>
        <taxon>Bacteria</taxon>
        <taxon>Candidatus Roizmaniibacteriota</taxon>
    </lineage>
</organism>
<evidence type="ECO:0000256" key="8">
    <source>
        <dbReference type="ARBA" id="ARBA00022679"/>
    </source>
</evidence>
<comment type="subcellular location">
    <subcellularLocation>
        <location evidence="1">Cell membrane</location>
    </subcellularLocation>
</comment>
<keyword evidence="4" id="KW-1003">Cell membrane</keyword>
<keyword evidence="6" id="KW-0645">Protease</keyword>
<evidence type="ECO:0000256" key="5">
    <source>
        <dbReference type="ARBA" id="ARBA00022645"/>
    </source>
</evidence>
<dbReference type="EMBL" id="PFED01000143">
    <property type="protein sequence ID" value="PJE62696.1"/>
    <property type="molecule type" value="Genomic_DNA"/>
</dbReference>
<evidence type="ECO:0000256" key="17">
    <source>
        <dbReference type="SAM" id="Phobius"/>
    </source>
</evidence>
<keyword evidence="17" id="KW-0812">Transmembrane</keyword>
<evidence type="ECO:0000256" key="13">
    <source>
        <dbReference type="ARBA" id="ARBA00023268"/>
    </source>
</evidence>
<comment type="caution">
    <text evidence="20">The sequence shown here is derived from an EMBL/GenBank/DDBJ whole genome shotgun (WGS) entry which is preliminary data.</text>
</comment>
<keyword evidence="7" id="KW-0328">Glycosyltransferase</keyword>
<dbReference type="FunFam" id="1.10.3810.10:FF:000001">
    <property type="entry name" value="Penicillin-binding protein 1A"/>
    <property type="match status" value="1"/>
</dbReference>
<protein>
    <submittedName>
        <fullName evidence="20">Penicillin-binding protein</fullName>
    </submittedName>
</protein>
<dbReference type="NCBIfam" id="TIGR02074">
    <property type="entry name" value="PBP_1a_fam"/>
    <property type="match status" value="1"/>
</dbReference>
<comment type="catalytic activity">
    <reaction evidence="16">
        <text>[GlcNAc-(1-&gt;4)-Mur2Ac(oyl-L-Ala-gamma-D-Glu-L-Lys-D-Ala-D-Ala)](n)-di-trans,octa-cis-undecaprenyl diphosphate + beta-D-GlcNAc-(1-&gt;4)-Mur2Ac(oyl-L-Ala-gamma-D-Glu-L-Lys-D-Ala-D-Ala)-di-trans,octa-cis-undecaprenyl diphosphate = [GlcNAc-(1-&gt;4)-Mur2Ac(oyl-L-Ala-gamma-D-Glu-L-Lys-D-Ala-D-Ala)](n+1)-di-trans,octa-cis-undecaprenyl diphosphate + di-trans,octa-cis-undecaprenyl diphosphate + H(+)</text>
        <dbReference type="Rhea" id="RHEA:23708"/>
        <dbReference type="Rhea" id="RHEA-COMP:9602"/>
        <dbReference type="Rhea" id="RHEA-COMP:9603"/>
        <dbReference type="ChEBI" id="CHEBI:15378"/>
        <dbReference type="ChEBI" id="CHEBI:58405"/>
        <dbReference type="ChEBI" id="CHEBI:60033"/>
        <dbReference type="ChEBI" id="CHEBI:78435"/>
        <dbReference type="EC" id="2.4.99.28"/>
    </reaction>
</comment>
<feature type="domain" description="Penicillin-binding protein transpeptidase" evidence="18">
    <location>
        <begin position="333"/>
        <end position="609"/>
    </location>
</feature>
<dbReference type="SUPFAM" id="SSF53955">
    <property type="entry name" value="Lysozyme-like"/>
    <property type="match status" value="1"/>
</dbReference>
<evidence type="ECO:0000256" key="3">
    <source>
        <dbReference type="ARBA" id="ARBA00007739"/>
    </source>
</evidence>
<dbReference type="Pfam" id="PF00912">
    <property type="entry name" value="Transgly"/>
    <property type="match status" value="1"/>
</dbReference>
<dbReference type="GO" id="GO:0006508">
    <property type="term" value="P:proteolysis"/>
    <property type="evidence" value="ECO:0007669"/>
    <property type="project" value="UniProtKB-KW"/>
</dbReference>
<dbReference type="Gene3D" id="2.60.40.10">
    <property type="entry name" value="Immunoglobulins"/>
    <property type="match status" value="1"/>
</dbReference>
<feature type="domain" description="Glycosyl transferase family 51" evidence="19">
    <location>
        <begin position="68"/>
        <end position="242"/>
    </location>
</feature>
<accession>A0A2M8KS10</accession>
<evidence type="ECO:0000256" key="14">
    <source>
        <dbReference type="ARBA" id="ARBA00023316"/>
    </source>
</evidence>
<keyword evidence="14" id="KW-0961">Cell wall biogenesis/degradation</keyword>
<dbReference type="Pfam" id="PF00905">
    <property type="entry name" value="Transpeptidase"/>
    <property type="match status" value="1"/>
</dbReference>
<dbReference type="GO" id="GO:0030288">
    <property type="term" value="C:outer membrane-bounded periplasmic space"/>
    <property type="evidence" value="ECO:0007669"/>
    <property type="project" value="TreeGrafter"/>
</dbReference>
<dbReference type="GO" id="GO:0009252">
    <property type="term" value="P:peptidoglycan biosynthetic process"/>
    <property type="evidence" value="ECO:0007669"/>
    <property type="project" value="UniProtKB-KW"/>
</dbReference>
<keyword evidence="10" id="KW-0133">Cell shape</keyword>
<evidence type="ECO:0000256" key="10">
    <source>
        <dbReference type="ARBA" id="ARBA00022960"/>
    </source>
</evidence>
<keyword evidence="9" id="KW-0378">Hydrolase</keyword>
<evidence type="ECO:0000256" key="2">
    <source>
        <dbReference type="ARBA" id="ARBA00007090"/>
    </source>
</evidence>
<reference evidence="21" key="1">
    <citation type="submission" date="2017-09" db="EMBL/GenBank/DDBJ databases">
        <title>Depth-based differentiation of microbial function through sediment-hosted aquifers and enrichment of novel symbionts in the deep terrestrial subsurface.</title>
        <authorList>
            <person name="Probst A.J."/>
            <person name="Ladd B."/>
            <person name="Jarett J.K."/>
            <person name="Geller-Mcgrath D.E."/>
            <person name="Sieber C.M.K."/>
            <person name="Emerson J.B."/>
            <person name="Anantharaman K."/>
            <person name="Thomas B.C."/>
            <person name="Malmstrom R."/>
            <person name="Stieglmeier M."/>
            <person name="Klingl A."/>
            <person name="Woyke T."/>
            <person name="Ryan C.M."/>
            <person name="Banfield J.F."/>
        </authorList>
    </citation>
    <scope>NUCLEOTIDE SEQUENCE [LARGE SCALE GENOMIC DNA]</scope>
</reference>
<dbReference type="GO" id="GO:0008360">
    <property type="term" value="P:regulation of cell shape"/>
    <property type="evidence" value="ECO:0007669"/>
    <property type="project" value="UniProtKB-KW"/>
</dbReference>
<keyword evidence="12 17" id="KW-0472">Membrane</keyword>
<dbReference type="Gene3D" id="3.40.710.10">
    <property type="entry name" value="DD-peptidase/beta-lactamase superfamily"/>
    <property type="match status" value="1"/>
</dbReference>
<keyword evidence="17" id="KW-1133">Transmembrane helix</keyword>
<dbReference type="GO" id="GO:0009002">
    <property type="term" value="F:serine-type D-Ala-D-Ala carboxypeptidase activity"/>
    <property type="evidence" value="ECO:0007669"/>
    <property type="project" value="UniProtKB-EC"/>
</dbReference>
<comment type="similarity">
    <text evidence="3">In the N-terminal section; belongs to the glycosyltransferase 51 family.</text>
</comment>
<evidence type="ECO:0000313" key="21">
    <source>
        <dbReference type="Proteomes" id="UP000229554"/>
    </source>
</evidence>
<name>A0A2M8KS10_9BACT</name>
<comment type="catalytic activity">
    <reaction evidence="15">
        <text>Preferential cleavage: (Ac)2-L-Lys-D-Ala-|-D-Ala. Also transpeptidation of peptidyl-alanyl moieties that are N-acyl substituents of D-alanine.</text>
        <dbReference type="EC" id="3.4.16.4"/>
    </reaction>
</comment>
<dbReference type="GO" id="GO:0071555">
    <property type="term" value="P:cell wall organization"/>
    <property type="evidence" value="ECO:0007669"/>
    <property type="project" value="UniProtKB-KW"/>
</dbReference>
<dbReference type="InterPro" id="IPR050396">
    <property type="entry name" value="Glycosyltr_51/Transpeptidase"/>
</dbReference>
<dbReference type="GO" id="GO:0005886">
    <property type="term" value="C:plasma membrane"/>
    <property type="evidence" value="ECO:0007669"/>
    <property type="project" value="UniProtKB-SubCell"/>
</dbReference>
<evidence type="ECO:0000256" key="7">
    <source>
        <dbReference type="ARBA" id="ARBA00022676"/>
    </source>
</evidence>
<dbReference type="InterPro" id="IPR036950">
    <property type="entry name" value="PBP_transglycosylase"/>
</dbReference>
<evidence type="ECO:0000256" key="16">
    <source>
        <dbReference type="ARBA" id="ARBA00049902"/>
    </source>
</evidence>
<keyword evidence="13" id="KW-0511">Multifunctional enzyme</keyword>
<proteinExistence type="inferred from homology"/>
<keyword evidence="11" id="KW-0573">Peptidoglycan synthesis</keyword>
<sequence length="845" mass="94514">MRDYARSIKSTRRRKPITIGVKGTVLLISGFLIFTVGFIFWITKDLPTPDSIIKNTKYSTTLLDRNDKVIYRVYTEKNIVPVTFSDIPKSLIQATIAIEDKEFFTHKGFSLWGIFRAGVRDILFHRREGGSTITQQLVKNTLLTSEKSIPRKLKEFILAVELERRYSKDQILEMYFNQTPYGGTAYGVGSAAKYYFNKTPKELTLPESAILAGLPQSPSVYSPYFGSKDAYIARTKEVLRRMREDGYITKKQELDLGTTIRKVTFAGSSEDAIQATHFVFYVKDELDIMLSDNALYQRGLVIRTTLDLNLQKEVENIVKDEIKNAKDLDISNGAVVVMKAQTGEILAMVGSYDYNDKKFGKFNAALGLRQPGSTLKPFTYALAFENNYTPASTIMDVKTTFKSGQNPDEKPYEPDNYDGKYHGPVQMRFALGSSLNIPAVKTLASVGIENLLQKLYDAGLKSLEPTSENMKRFGLSLTLGGGEVTLLDLTSAYTAFANGGVSARPIGLVDVQTYGNKKLYTQPKTEKKQVYSQDVSFLISHILSDNIARNITFGPNNYLIIPGKTVAAKTGTTDDKRDNWTVGYTKDIVVGVWVGNNDNSKMNPNLASGVSGAAPIWRRVFIYALSHGYKDGIIDKPAAVDALTVDSRFGGLPNEDFPTRSEYFIKGTEPTDISSSYTMLKLSKSTGKLANDFEISHNDYEEKLFFVVNETDPLSLDGSNRWQEGIDAWAREQSEDRWKPPTEFSENNKDAISISVSGISDQERIDTSPFEITASVSSNKNIEYFRFHINNTLEKETRDKKMQVTISKDPGIYTFTFTAKNEAGNESKQEFTVGVKTDPKPTVTL</sequence>
<evidence type="ECO:0000256" key="15">
    <source>
        <dbReference type="ARBA" id="ARBA00034000"/>
    </source>
</evidence>
<evidence type="ECO:0000256" key="9">
    <source>
        <dbReference type="ARBA" id="ARBA00022801"/>
    </source>
</evidence>
<evidence type="ECO:0000256" key="4">
    <source>
        <dbReference type="ARBA" id="ARBA00022475"/>
    </source>
</evidence>
<dbReference type="PANTHER" id="PTHR32282:SF11">
    <property type="entry name" value="PENICILLIN-BINDING PROTEIN 1B"/>
    <property type="match status" value="1"/>
</dbReference>
<dbReference type="InterPro" id="IPR013783">
    <property type="entry name" value="Ig-like_fold"/>
</dbReference>